<sequence length="108" mass="12315">MLKLSSEEDVDRILKTSQESSSGKQICSVPIQLCFFSNLQKVILCGNQLSDIPWSVIYLKQLKELDISFNALHILPRIVGYIPTLEVLFRSETTSSPIYQQSFSIYQN</sequence>
<name>A0A9W9Z670_9CNID</name>
<dbReference type="AlphaFoldDB" id="A0A9W9Z670"/>
<organism evidence="1 2">
    <name type="scientific">Desmophyllum pertusum</name>
    <dbReference type="NCBI Taxonomy" id="174260"/>
    <lineage>
        <taxon>Eukaryota</taxon>
        <taxon>Metazoa</taxon>
        <taxon>Cnidaria</taxon>
        <taxon>Anthozoa</taxon>
        <taxon>Hexacorallia</taxon>
        <taxon>Scleractinia</taxon>
        <taxon>Caryophylliina</taxon>
        <taxon>Caryophylliidae</taxon>
        <taxon>Desmophyllum</taxon>
    </lineage>
</organism>
<dbReference type="Gene3D" id="3.80.10.10">
    <property type="entry name" value="Ribonuclease Inhibitor"/>
    <property type="match status" value="1"/>
</dbReference>
<proteinExistence type="predicted"/>
<dbReference type="SUPFAM" id="SSF52075">
    <property type="entry name" value="Outer arm dynein light chain 1"/>
    <property type="match status" value="1"/>
</dbReference>
<dbReference type="InterPro" id="IPR032675">
    <property type="entry name" value="LRR_dom_sf"/>
</dbReference>
<dbReference type="OrthoDB" id="2021138at2759"/>
<dbReference type="InterPro" id="IPR001611">
    <property type="entry name" value="Leu-rich_rpt"/>
</dbReference>
<evidence type="ECO:0000313" key="2">
    <source>
        <dbReference type="Proteomes" id="UP001163046"/>
    </source>
</evidence>
<accession>A0A9W9Z670</accession>
<dbReference type="Proteomes" id="UP001163046">
    <property type="component" value="Unassembled WGS sequence"/>
</dbReference>
<gene>
    <name evidence="1" type="ORF">OS493_039523</name>
</gene>
<reference evidence="1" key="1">
    <citation type="submission" date="2023-01" db="EMBL/GenBank/DDBJ databases">
        <title>Genome assembly of the deep-sea coral Lophelia pertusa.</title>
        <authorList>
            <person name="Herrera S."/>
            <person name="Cordes E."/>
        </authorList>
    </citation>
    <scope>NUCLEOTIDE SEQUENCE</scope>
    <source>
        <strain evidence="1">USNM1676648</strain>
        <tissue evidence="1">Polyp</tissue>
    </source>
</reference>
<dbReference type="EMBL" id="MU826554">
    <property type="protein sequence ID" value="KAJ7375696.1"/>
    <property type="molecule type" value="Genomic_DNA"/>
</dbReference>
<dbReference type="Pfam" id="PF13855">
    <property type="entry name" value="LRR_8"/>
    <property type="match status" value="1"/>
</dbReference>
<comment type="caution">
    <text evidence="1">The sequence shown here is derived from an EMBL/GenBank/DDBJ whole genome shotgun (WGS) entry which is preliminary data.</text>
</comment>
<protein>
    <submittedName>
        <fullName evidence="1">Uncharacterized protein</fullName>
    </submittedName>
</protein>
<evidence type="ECO:0000313" key="1">
    <source>
        <dbReference type="EMBL" id="KAJ7375696.1"/>
    </source>
</evidence>
<keyword evidence="2" id="KW-1185">Reference proteome</keyword>